<comment type="caution">
    <text evidence="1">The sequence shown here is derived from an EMBL/GenBank/DDBJ whole genome shotgun (WGS) entry which is preliminary data.</text>
</comment>
<evidence type="ECO:0000313" key="1">
    <source>
        <dbReference type="EMBL" id="MBW5424616.1"/>
    </source>
</evidence>
<dbReference type="Proteomes" id="UP001197114">
    <property type="component" value="Unassembled WGS sequence"/>
</dbReference>
<keyword evidence="2" id="KW-1185">Reference proteome</keyword>
<dbReference type="EMBL" id="WMBF01000342">
    <property type="protein sequence ID" value="MBW5424616.1"/>
    <property type="molecule type" value="Genomic_DNA"/>
</dbReference>
<proteinExistence type="predicted"/>
<reference evidence="1 2" key="1">
    <citation type="submission" date="2019-11" db="EMBL/GenBank/DDBJ databases">
        <authorList>
            <person name="Ay H."/>
        </authorList>
    </citation>
    <scope>NUCLEOTIDE SEQUENCE [LARGE SCALE GENOMIC DNA]</scope>
    <source>
        <strain evidence="1 2">BG9H</strain>
    </source>
</reference>
<name>A0ABS6YVQ0_9ACTN</name>
<evidence type="ECO:0008006" key="3">
    <source>
        <dbReference type="Google" id="ProtNLM"/>
    </source>
</evidence>
<organism evidence="1 2">
    <name type="scientific">Streptomyces anatolicus</name>
    <dbReference type="NCBI Taxonomy" id="2675858"/>
    <lineage>
        <taxon>Bacteria</taxon>
        <taxon>Bacillati</taxon>
        <taxon>Actinomycetota</taxon>
        <taxon>Actinomycetes</taxon>
        <taxon>Kitasatosporales</taxon>
        <taxon>Streptomycetaceae</taxon>
        <taxon>Streptomyces</taxon>
    </lineage>
</organism>
<sequence length="87" mass="9602">MNDYDRVRAGIEAMTAYISGEQVMDEYVAEKRAADGNLDQVADSATALCAALLFQIAEMTGKTQHEVLQELAHGLNRNEAEQAEQRD</sequence>
<gene>
    <name evidence="1" type="ORF">GKQ77_24135</name>
</gene>
<protein>
    <recommendedName>
        <fullName evidence="3">Pyrophosphohydrolase</fullName>
    </recommendedName>
</protein>
<accession>A0ABS6YVQ0</accession>
<evidence type="ECO:0000313" key="2">
    <source>
        <dbReference type="Proteomes" id="UP001197114"/>
    </source>
</evidence>